<evidence type="ECO:0000256" key="4">
    <source>
        <dbReference type="ARBA" id="ARBA00022692"/>
    </source>
</evidence>
<keyword evidence="7 10" id="KW-0811">Translocation</keyword>
<evidence type="ECO:0000256" key="8">
    <source>
        <dbReference type="ARBA" id="ARBA00023136"/>
    </source>
</evidence>
<feature type="transmembrane region" description="Helical" evidence="10">
    <location>
        <begin position="265"/>
        <end position="286"/>
    </location>
</feature>
<keyword evidence="5 10" id="KW-0653">Protein transport</keyword>
<evidence type="ECO:0000256" key="9">
    <source>
        <dbReference type="ARBA" id="ARBA00039733"/>
    </source>
</evidence>
<dbReference type="InterPro" id="IPR023201">
    <property type="entry name" value="SecY_dom_sf"/>
</dbReference>
<evidence type="ECO:0000256" key="6">
    <source>
        <dbReference type="ARBA" id="ARBA00022989"/>
    </source>
</evidence>
<dbReference type="Proteomes" id="UP000295008">
    <property type="component" value="Unassembled WGS sequence"/>
</dbReference>
<dbReference type="NCBIfam" id="TIGR00967">
    <property type="entry name" value="3a0501s007"/>
    <property type="match status" value="1"/>
</dbReference>
<evidence type="ECO:0000256" key="10">
    <source>
        <dbReference type="HAMAP-Rule" id="MF_01465"/>
    </source>
</evidence>
<feature type="transmembrane region" description="Helical" evidence="10">
    <location>
        <begin position="114"/>
        <end position="134"/>
    </location>
</feature>
<sequence>MLEAIRTAFKLPDLRKKIIWTLVLLGIFRIGTLIPVPGPWNAKALEQLFGGNNNLFGLLDLLAGGALRKMSVFAMSVNPYITSSIIVQLLTMVIPQLEALSKEGVEGRKVINQYVRYGTVLLAIIQGSAMAFGLRSAMNSPTIWDFVLIISTLTAGSVFLMWLGEVISERGIGNGISLLIFGGIVARIIPSSISTLTTVGSKGVGTSAFSIVAFLVLAVLIVAGVVFVTQGERKIPVQYAKRVVGRKMYGGGSTYLPMRVNQAGVIPIIFASSILAFPPTIAQFLAPTNWLYKFLNLFSPGRGIYLFLYALFIFVFTYFYTAVTFNPLEVSNNMKKYGGFIPGIRPGKPTAEYLDRVLTRITLAGALFLTVVAILPYLMNFIPGFRGLSVQFGGTALLIAVGVAIDTMKQIEAQLIMRQYEGFLK</sequence>
<feature type="transmembrane region" description="Helical" evidence="10">
    <location>
        <begin position="357"/>
        <end position="378"/>
    </location>
</feature>
<dbReference type="Gene3D" id="1.10.3370.10">
    <property type="entry name" value="SecY subunit domain"/>
    <property type="match status" value="1"/>
</dbReference>
<dbReference type="FunFam" id="1.10.3370.10:FF:000001">
    <property type="entry name" value="Preprotein translocase subunit SecY"/>
    <property type="match status" value="1"/>
</dbReference>
<gene>
    <name evidence="10" type="primary">secY</name>
    <name evidence="14" type="ORF">EDC14_101522</name>
</gene>
<keyword evidence="10" id="KW-1003">Cell membrane</keyword>
<evidence type="ECO:0000256" key="3">
    <source>
        <dbReference type="ARBA" id="ARBA00022448"/>
    </source>
</evidence>
<reference evidence="14 15" key="1">
    <citation type="submission" date="2019-03" db="EMBL/GenBank/DDBJ databases">
        <title>Genomic Encyclopedia of Type Strains, Phase IV (KMG-IV): sequencing the most valuable type-strain genomes for metagenomic binning, comparative biology and taxonomic classification.</title>
        <authorList>
            <person name="Goeker M."/>
        </authorList>
    </citation>
    <scope>NUCLEOTIDE SEQUENCE [LARGE SCALE GENOMIC DNA]</scope>
    <source>
        <strain evidence="14 15">LX-B</strain>
    </source>
</reference>
<comment type="subcellular location">
    <subcellularLocation>
        <location evidence="10">Cell membrane</location>
        <topology evidence="10">Multi-pass membrane protein</topology>
    </subcellularLocation>
    <subcellularLocation>
        <location evidence="1 12">Membrane</location>
        <topology evidence="1 12">Multi-pass membrane protein</topology>
    </subcellularLocation>
</comment>
<dbReference type="PRINTS" id="PR00303">
    <property type="entry name" value="SECYTRNLCASE"/>
</dbReference>
<dbReference type="PROSITE" id="PS00756">
    <property type="entry name" value="SECY_2"/>
    <property type="match status" value="1"/>
</dbReference>
<dbReference type="InterPro" id="IPR002208">
    <property type="entry name" value="SecY/SEC61-alpha"/>
</dbReference>
<comment type="similarity">
    <text evidence="2 10 13">Belongs to the SecY/SEC61-alpha family.</text>
</comment>
<comment type="subunit">
    <text evidence="10">Component of the Sec protein translocase complex. Heterotrimer consisting of SecY, SecE and SecG subunits. The heterotrimers can form oligomers, although 1 heterotrimer is thought to be able to translocate proteins. Interacts with the ribosome. Interacts with SecDF, and other proteins may be involved. Interacts with SecA.</text>
</comment>
<evidence type="ECO:0000256" key="11">
    <source>
        <dbReference type="RuleBase" id="RU000537"/>
    </source>
</evidence>
<keyword evidence="6 10" id="KW-1133">Transmembrane helix</keyword>
<accession>A0A4R1RKD7</accession>
<keyword evidence="8 10" id="KW-0472">Membrane</keyword>
<dbReference type="GO" id="GO:0005886">
    <property type="term" value="C:plasma membrane"/>
    <property type="evidence" value="ECO:0007669"/>
    <property type="project" value="UniProtKB-SubCell"/>
</dbReference>
<feature type="transmembrane region" description="Helical" evidence="10">
    <location>
        <begin position="390"/>
        <end position="408"/>
    </location>
</feature>
<keyword evidence="3 10" id="KW-0813">Transport</keyword>
<dbReference type="HAMAP" id="MF_01465">
    <property type="entry name" value="SecY"/>
    <property type="match status" value="1"/>
</dbReference>
<evidence type="ECO:0000313" key="15">
    <source>
        <dbReference type="Proteomes" id="UP000295008"/>
    </source>
</evidence>
<proteinExistence type="inferred from homology"/>
<dbReference type="GO" id="GO:0065002">
    <property type="term" value="P:intracellular protein transmembrane transport"/>
    <property type="evidence" value="ECO:0007669"/>
    <property type="project" value="UniProtKB-UniRule"/>
</dbReference>
<feature type="transmembrane region" description="Helical" evidence="10">
    <location>
        <begin position="77"/>
        <end position="94"/>
    </location>
</feature>
<evidence type="ECO:0000256" key="13">
    <source>
        <dbReference type="RuleBase" id="RU004349"/>
    </source>
</evidence>
<keyword evidence="15" id="KW-1185">Reference proteome</keyword>
<dbReference type="GO" id="GO:0006605">
    <property type="term" value="P:protein targeting"/>
    <property type="evidence" value="ECO:0007669"/>
    <property type="project" value="UniProtKB-UniRule"/>
</dbReference>
<organism evidence="14 15">
    <name type="scientific">Hydrogenispora ethanolica</name>
    <dbReference type="NCBI Taxonomy" id="1082276"/>
    <lineage>
        <taxon>Bacteria</taxon>
        <taxon>Bacillati</taxon>
        <taxon>Bacillota</taxon>
        <taxon>Hydrogenispora</taxon>
    </lineage>
</organism>
<dbReference type="InterPro" id="IPR026593">
    <property type="entry name" value="SecY"/>
</dbReference>
<dbReference type="OrthoDB" id="9809248at2"/>
<name>A0A4R1RKD7_HYDET</name>
<dbReference type="PIRSF" id="PIRSF004557">
    <property type="entry name" value="SecY"/>
    <property type="match status" value="1"/>
</dbReference>
<evidence type="ECO:0000256" key="2">
    <source>
        <dbReference type="ARBA" id="ARBA00005751"/>
    </source>
</evidence>
<evidence type="ECO:0000256" key="7">
    <source>
        <dbReference type="ARBA" id="ARBA00023010"/>
    </source>
</evidence>
<dbReference type="AlphaFoldDB" id="A0A4R1RKD7"/>
<dbReference type="SUPFAM" id="SSF103491">
    <property type="entry name" value="Preprotein translocase SecY subunit"/>
    <property type="match status" value="1"/>
</dbReference>
<dbReference type="EMBL" id="SLUN01000015">
    <property type="protein sequence ID" value="TCL66479.1"/>
    <property type="molecule type" value="Genomic_DNA"/>
</dbReference>
<feature type="transmembrane region" description="Helical" evidence="10">
    <location>
        <begin position="18"/>
        <end position="36"/>
    </location>
</feature>
<feature type="transmembrane region" description="Helical" evidence="10">
    <location>
        <begin position="146"/>
        <end position="164"/>
    </location>
</feature>
<keyword evidence="4 10" id="KW-0812">Transmembrane</keyword>
<evidence type="ECO:0000256" key="12">
    <source>
        <dbReference type="RuleBase" id="RU003484"/>
    </source>
</evidence>
<dbReference type="RefSeq" id="WP_132014721.1">
    <property type="nucleotide sequence ID" value="NZ_SLUN01000015.1"/>
</dbReference>
<comment type="function">
    <text evidence="10 11">The central subunit of the protein translocation channel SecYEG. Consists of two halves formed by TMs 1-5 and 6-10. These two domains form a lateral gate at the front which open onto the bilayer between TMs 2 and 7, and are clamped together by SecE at the back. The channel is closed by both a pore ring composed of hydrophobic SecY resides and a short helix (helix 2A) on the extracellular side of the membrane which forms a plug. The plug probably moves laterally to allow the channel to open. The ring and the pore may move independently.</text>
</comment>
<dbReference type="GO" id="GO:0043952">
    <property type="term" value="P:protein transport by the Sec complex"/>
    <property type="evidence" value="ECO:0007669"/>
    <property type="project" value="UniProtKB-UniRule"/>
</dbReference>
<comment type="caution">
    <text evidence="14">The sequence shown here is derived from an EMBL/GenBank/DDBJ whole genome shotgun (WGS) entry which is preliminary data.</text>
</comment>
<evidence type="ECO:0000256" key="1">
    <source>
        <dbReference type="ARBA" id="ARBA00004141"/>
    </source>
</evidence>
<feature type="transmembrane region" description="Helical" evidence="10">
    <location>
        <begin position="306"/>
        <end position="328"/>
    </location>
</feature>
<evidence type="ECO:0000313" key="14">
    <source>
        <dbReference type="EMBL" id="TCL66479.1"/>
    </source>
</evidence>
<feature type="transmembrane region" description="Helical" evidence="10">
    <location>
        <begin position="176"/>
        <end position="196"/>
    </location>
</feature>
<dbReference type="InterPro" id="IPR030659">
    <property type="entry name" value="SecY_CS"/>
</dbReference>
<dbReference type="PANTHER" id="PTHR10906">
    <property type="entry name" value="SECY/SEC61-ALPHA FAMILY MEMBER"/>
    <property type="match status" value="1"/>
</dbReference>
<protein>
    <recommendedName>
        <fullName evidence="9 10">Protein translocase subunit SecY</fullName>
    </recommendedName>
</protein>
<dbReference type="Pfam" id="PF00344">
    <property type="entry name" value="SecY"/>
    <property type="match status" value="1"/>
</dbReference>
<dbReference type="PROSITE" id="PS00755">
    <property type="entry name" value="SECY_1"/>
    <property type="match status" value="1"/>
</dbReference>
<feature type="transmembrane region" description="Helical" evidence="10">
    <location>
        <begin position="208"/>
        <end position="228"/>
    </location>
</feature>
<evidence type="ECO:0000256" key="5">
    <source>
        <dbReference type="ARBA" id="ARBA00022927"/>
    </source>
</evidence>